<evidence type="ECO:0000313" key="4">
    <source>
        <dbReference type="WBParaSite" id="ACOC_0001335401-mRNA-1"/>
    </source>
</evidence>
<dbReference type="AlphaFoldDB" id="A0A0R3Q2Q6"/>
<protein>
    <submittedName>
        <fullName evidence="4">Transmembrane protein</fullName>
    </submittedName>
</protein>
<keyword evidence="1" id="KW-1133">Transmembrane helix</keyword>
<evidence type="ECO:0000313" key="3">
    <source>
        <dbReference type="Proteomes" id="UP000267027"/>
    </source>
</evidence>
<feature type="transmembrane region" description="Helical" evidence="1">
    <location>
        <begin position="39"/>
        <end position="57"/>
    </location>
</feature>
<name>A0A0R3Q2Q6_ANGCS</name>
<keyword evidence="3" id="KW-1185">Reference proteome</keyword>
<keyword evidence="1" id="KW-0812">Transmembrane</keyword>
<proteinExistence type="predicted"/>
<reference evidence="2 3" key="2">
    <citation type="submission" date="2018-11" db="EMBL/GenBank/DDBJ databases">
        <authorList>
            <consortium name="Pathogen Informatics"/>
        </authorList>
    </citation>
    <scope>NUCLEOTIDE SEQUENCE [LARGE SCALE GENOMIC DNA]</scope>
    <source>
        <strain evidence="2 3">Costa Rica</strain>
    </source>
</reference>
<dbReference type="EMBL" id="UYYA01005908">
    <property type="protein sequence ID" value="VDM64940.1"/>
    <property type="molecule type" value="Genomic_DNA"/>
</dbReference>
<accession>A0A0R3Q2Q6</accession>
<gene>
    <name evidence="2" type="ORF">ACOC_LOCUS13355</name>
</gene>
<organism evidence="4">
    <name type="scientific">Angiostrongylus costaricensis</name>
    <name type="common">Nematode worm</name>
    <dbReference type="NCBI Taxonomy" id="334426"/>
    <lineage>
        <taxon>Eukaryota</taxon>
        <taxon>Metazoa</taxon>
        <taxon>Ecdysozoa</taxon>
        <taxon>Nematoda</taxon>
        <taxon>Chromadorea</taxon>
        <taxon>Rhabditida</taxon>
        <taxon>Rhabditina</taxon>
        <taxon>Rhabditomorpha</taxon>
        <taxon>Strongyloidea</taxon>
        <taxon>Metastrongylidae</taxon>
        <taxon>Angiostrongylus</taxon>
    </lineage>
</organism>
<dbReference type="WBParaSite" id="ACOC_0001335401-mRNA-1">
    <property type="protein sequence ID" value="ACOC_0001335401-mRNA-1"/>
    <property type="gene ID" value="ACOC_0001335401"/>
</dbReference>
<reference evidence="4" key="1">
    <citation type="submission" date="2017-02" db="UniProtKB">
        <authorList>
            <consortium name="WormBaseParasite"/>
        </authorList>
    </citation>
    <scope>IDENTIFICATION</scope>
</reference>
<evidence type="ECO:0000313" key="2">
    <source>
        <dbReference type="EMBL" id="VDM64940.1"/>
    </source>
</evidence>
<dbReference type="Proteomes" id="UP000267027">
    <property type="component" value="Unassembled WGS sequence"/>
</dbReference>
<keyword evidence="1" id="KW-0472">Membrane</keyword>
<sequence>MAGLLGVSHGRNWIWTQRMRAALQPRDPHRSVIVVAQRFAFFLTVFLGMLFRIVILLELRRATSLADCHSGGTTIRVLLDRFPRNAFSDRDPPRVAESNIFGRL</sequence>
<evidence type="ECO:0000256" key="1">
    <source>
        <dbReference type="SAM" id="Phobius"/>
    </source>
</evidence>